<organism evidence="3 4">
    <name type="scientific">Exidia glandulosa HHB12029</name>
    <dbReference type="NCBI Taxonomy" id="1314781"/>
    <lineage>
        <taxon>Eukaryota</taxon>
        <taxon>Fungi</taxon>
        <taxon>Dikarya</taxon>
        <taxon>Basidiomycota</taxon>
        <taxon>Agaricomycotina</taxon>
        <taxon>Agaricomycetes</taxon>
        <taxon>Auriculariales</taxon>
        <taxon>Exidiaceae</taxon>
        <taxon>Exidia</taxon>
    </lineage>
</organism>
<reference evidence="3 4" key="1">
    <citation type="journal article" date="2016" name="Mol. Biol. Evol.">
        <title>Comparative Genomics of Early-Diverging Mushroom-Forming Fungi Provides Insights into the Origins of Lignocellulose Decay Capabilities.</title>
        <authorList>
            <person name="Nagy L.G."/>
            <person name="Riley R."/>
            <person name="Tritt A."/>
            <person name="Adam C."/>
            <person name="Daum C."/>
            <person name="Floudas D."/>
            <person name="Sun H."/>
            <person name="Yadav J.S."/>
            <person name="Pangilinan J."/>
            <person name="Larsson K.H."/>
            <person name="Matsuura K."/>
            <person name="Barry K."/>
            <person name="Labutti K."/>
            <person name="Kuo R."/>
            <person name="Ohm R.A."/>
            <person name="Bhattacharya S.S."/>
            <person name="Shirouzu T."/>
            <person name="Yoshinaga Y."/>
            <person name="Martin F.M."/>
            <person name="Grigoriev I.V."/>
            <person name="Hibbett D.S."/>
        </authorList>
    </citation>
    <scope>NUCLEOTIDE SEQUENCE [LARGE SCALE GENOMIC DNA]</scope>
    <source>
        <strain evidence="3 4">HHB12029</strain>
    </source>
</reference>
<evidence type="ECO:0000256" key="1">
    <source>
        <dbReference type="SAM" id="MobiDB-lite"/>
    </source>
</evidence>
<evidence type="ECO:0000313" key="3">
    <source>
        <dbReference type="EMBL" id="KZV88270.1"/>
    </source>
</evidence>
<feature type="region of interest" description="Disordered" evidence="1">
    <location>
        <begin position="182"/>
        <end position="233"/>
    </location>
</feature>
<evidence type="ECO:0008006" key="5">
    <source>
        <dbReference type="Google" id="ProtNLM"/>
    </source>
</evidence>
<protein>
    <recommendedName>
        <fullName evidence="5">Carbohydrate-binding module family 19 domain-containing protein</fullName>
    </recommendedName>
</protein>
<proteinExistence type="predicted"/>
<gene>
    <name evidence="3" type="ORF">EXIGLDRAFT_839377</name>
</gene>
<dbReference type="EMBL" id="KV426104">
    <property type="protein sequence ID" value="KZV88270.1"/>
    <property type="molecule type" value="Genomic_DNA"/>
</dbReference>
<evidence type="ECO:0000313" key="4">
    <source>
        <dbReference type="Proteomes" id="UP000077266"/>
    </source>
</evidence>
<dbReference type="Proteomes" id="UP000077266">
    <property type="component" value="Unassembled WGS sequence"/>
</dbReference>
<name>A0A165F2Z4_EXIGL</name>
<dbReference type="OrthoDB" id="2362516at2759"/>
<feature type="compositionally biased region" description="Low complexity" evidence="1">
    <location>
        <begin position="325"/>
        <end position="355"/>
    </location>
</feature>
<dbReference type="InParanoid" id="A0A165F2Z4"/>
<feature type="compositionally biased region" description="Low complexity" evidence="1">
    <location>
        <begin position="207"/>
        <end position="227"/>
    </location>
</feature>
<dbReference type="AlphaFoldDB" id="A0A165F2Z4"/>
<keyword evidence="2" id="KW-0732">Signal</keyword>
<keyword evidence="4" id="KW-1185">Reference proteome</keyword>
<evidence type="ECO:0000256" key="2">
    <source>
        <dbReference type="SAM" id="SignalP"/>
    </source>
</evidence>
<feature type="region of interest" description="Disordered" evidence="1">
    <location>
        <begin position="325"/>
        <end position="371"/>
    </location>
</feature>
<sequence>MVHFNKASLVALSVVALSNARPVKRIAQVIADATHDWEQACLAAGGGQQCNPLSQAAFSTLLAAPGPCAQQDAADNMIDLAHQLNNDAEMIRLTQLFRQQPRNAPDSLSTLYCQTAPRNAELNGLFNCQFAGVNPTVFTGNVQVGAAGTIPFGLNAPVNPPGACPASATPVPDGQQLEQLVQSPGTGKQVDTAPPAKSTDAAPPATSPVVNTAPAPSPAVPATAPAADSKPFTLSNGQDAQALNAKFATLTSDSACTDGDQACTDGGFAQCVGGKFVVSGCAGGTQCFALPLVNKAGTSLACTTEGDAEARIAATGATGGITGNGSAAPVSAPAAPVASPAAPVASPAVPESTPAAPAPAPAPSADANAKPFALDNGKDAQALNRKFQGLSTTSSCNLGDNACINGGFAQCVNGSFVVTGCAGGLTCAAVPLVNSRGTSIVCTTQDDALARIAASGAAGGLTGQ</sequence>
<feature type="signal peptide" evidence="2">
    <location>
        <begin position="1"/>
        <end position="20"/>
    </location>
</feature>
<accession>A0A165F2Z4</accession>
<feature type="chain" id="PRO_5007857582" description="Carbohydrate-binding module family 19 domain-containing protein" evidence="2">
    <location>
        <begin position="21"/>
        <end position="464"/>
    </location>
</feature>